<evidence type="ECO:0000313" key="5">
    <source>
        <dbReference type="Proteomes" id="UP001209570"/>
    </source>
</evidence>
<feature type="transmembrane region" description="Helical" evidence="3">
    <location>
        <begin position="192"/>
        <end position="213"/>
    </location>
</feature>
<name>A0AAD5LSU5_PYTIN</name>
<dbReference type="AlphaFoldDB" id="A0AAD5LSU5"/>
<reference evidence="4" key="1">
    <citation type="submission" date="2021-12" db="EMBL/GenBank/DDBJ databases">
        <title>Prjna785345.</title>
        <authorList>
            <person name="Rujirawat T."/>
            <person name="Krajaejun T."/>
        </authorList>
    </citation>
    <scope>NUCLEOTIDE SEQUENCE</scope>
    <source>
        <strain evidence="4">Pi057C3</strain>
    </source>
</reference>
<sequence>MSMEPRSSLSSRARPLDDDGLSAQLHESKTALGALESEMERMRATLDELFRVEAQETALYVRETQLEMQAIRDVLRLEKEQVRYATARAIDAALESGADARREFEALRTETAAKTLQLRADLRRREQQHHDALQRVRDEREKEVRSLEAQLQKLKAHRDAGDARTADSPGAGNDSSSSLSWQLLGQTDAQNALPLAAVASVLVVLLACVTSMIRARRAARYRQQRVLYSLQLHQHFEQLPPRENHDDELQATPLQVPQEERRPTLRQRTKDSRMTASLSTRRATSTRRR</sequence>
<evidence type="ECO:0000313" key="4">
    <source>
        <dbReference type="EMBL" id="KAJ0391406.1"/>
    </source>
</evidence>
<evidence type="ECO:0000256" key="3">
    <source>
        <dbReference type="SAM" id="Phobius"/>
    </source>
</evidence>
<organism evidence="4 5">
    <name type="scientific">Pythium insidiosum</name>
    <name type="common">Pythiosis disease agent</name>
    <dbReference type="NCBI Taxonomy" id="114742"/>
    <lineage>
        <taxon>Eukaryota</taxon>
        <taxon>Sar</taxon>
        <taxon>Stramenopiles</taxon>
        <taxon>Oomycota</taxon>
        <taxon>Peronosporomycetes</taxon>
        <taxon>Pythiales</taxon>
        <taxon>Pythiaceae</taxon>
        <taxon>Pythium</taxon>
    </lineage>
</organism>
<keyword evidence="3" id="KW-0812">Transmembrane</keyword>
<gene>
    <name evidence="4" type="ORF">P43SY_011658</name>
</gene>
<feature type="compositionally biased region" description="Low complexity" evidence="2">
    <location>
        <begin position="1"/>
        <end position="13"/>
    </location>
</feature>
<evidence type="ECO:0000256" key="1">
    <source>
        <dbReference type="SAM" id="Coils"/>
    </source>
</evidence>
<feature type="compositionally biased region" description="Basic and acidic residues" evidence="2">
    <location>
        <begin position="239"/>
        <end position="248"/>
    </location>
</feature>
<keyword evidence="1" id="KW-0175">Coiled coil</keyword>
<comment type="caution">
    <text evidence="4">The sequence shown here is derived from an EMBL/GenBank/DDBJ whole genome shotgun (WGS) entry which is preliminary data.</text>
</comment>
<feature type="region of interest" description="Disordered" evidence="2">
    <location>
        <begin position="152"/>
        <end position="179"/>
    </location>
</feature>
<keyword evidence="3" id="KW-1133">Transmembrane helix</keyword>
<dbReference type="EMBL" id="JAKCXM010001064">
    <property type="protein sequence ID" value="KAJ0391406.1"/>
    <property type="molecule type" value="Genomic_DNA"/>
</dbReference>
<keyword evidence="5" id="KW-1185">Reference proteome</keyword>
<evidence type="ECO:0000256" key="2">
    <source>
        <dbReference type="SAM" id="MobiDB-lite"/>
    </source>
</evidence>
<keyword evidence="3" id="KW-0472">Membrane</keyword>
<feature type="region of interest" description="Disordered" evidence="2">
    <location>
        <begin position="239"/>
        <end position="289"/>
    </location>
</feature>
<feature type="compositionally biased region" description="Basic and acidic residues" evidence="2">
    <location>
        <begin position="258"/>
        <end position="273"/>
    </location>
</feature>
<accession>A0AAD5LSU5</accession>
<feature type="region of interest" description="Disordered" evidence="2">
    <location>
        <begin position="1"/>
        <end position="22"/>
    </location>
</feature>
<feature type="coiled-coil region" evidence="1">
    <location>
        <begin position="25"/>
        <end position="52"/>
    </location>
</feature>
<protein>
    <recommendedName>
        <fullName evidence="6">Transmembrane protein</fullName>
    </recommendedName>
</protein>
<dbReference type="Proteomes" id="UP001209570">
    <property type="component" value="Unassembled WGS sequence"/>
</dbReference>
<proteinExistence type="predicted"/>
<feature type="compositionally biased region" description="Low complexity" evidence="2">
    <location>
        <begin position="274"/>
        <end position="283"/>
    </location>
</feature>
<evidence type="ECO:0008006" key="6">
    <source>
        <dbReference type="Google" id="ProtNLM"/>
    </source>
</evidence>